<protein>
    <submittedName>
        <fullName evidence="2 4">Uncharacterized protein</fullName>
    </submittedName>
</protein>
<name>A0A183UVJ5_TOXCA</name>
<evidence type="ECO:0000313" key="3">
    <source>
        <dbReference type="Proteomes" id="UP000050794"/>
    </source>
</evidence>
<dbReference type="Proteomes" id="UP000050794">
    <property type="component" value="Unassembled WGS sequence"/>
</dbReference>
<sequence>MRRSGSFTKHHIPTDLEKFKRPMPVSNDFANVSLQRTVTFVVMMESSANDESLKRQIGRYAPKRALQNRQMAATDQKESSNTPLVD</sequence>
<feature type="region of interest" description="Disordered" evidence="1">
    <location>
        <begin position="62"/>
        <end position="86"/>
    </location>
</feature>
<evidence type="ECO:0000313" key="2">
    <source>
        <dbReference type="EMBL" id="VDM43836.1"/>
    </source>
</evidence>
<gene>
    <name evidence="2" type="ORF">TCNE_LOCUS12515</name>
</gene>
<organism evidence="3 4">
    <name type="scientific">Toxocara canis</name>
    <name type="common">Canine roundworm</name>
    <dbReference type="NCBI Taxonomy" id="6265"/>
    <lineage>
        <taxon>Eukaryota</taxon>
        <taxon>Metazoa</taxon>
        <taxon>Ecdysozoa</taxon>
        <taxon>Nematoda</taxon>
        <taxon>Chromadorea</taxon>
        <taxon>Rhabditida</taxon>
        <taxon>Spirurina</taxon>
        <taxon>Ascaridomorpha</taxon>
        <taxon>Ascaridoidea</taxon>
        <taxon>Toxocaridae</taxon>
        <taxon>Toxocara</taxon>
    </lineage>
</organism>
<feature type="compositionally biased region" description="Polar residues" evidence="1">
    <location>
        <begin position="67"/>
        <end position="86"/>
    </location>
</feature>
<dbReference type="AlphaFoldDB" id="A0A183UVJ5"/>
<proteinExistence type="predicted"/>
<keyword evidence="3" id="KW-1185">Reference proteome</keyword>
<dbReference type="WBParaSite" id="TCNE_0001251501-mRNA-1">
    <property type="protein sequence ID" value="TCNE_0001251501-mRNA-1"/>
    <property type="gene ID" value="TCNE_0001251501"/>
</dbReference>
<evidence type="ECO:0000256" key="1">
    <source>
        <dbReference type="SAM" id="MobiDB-lite"/>
    </source>
</evidence>
<reference evidence="4" key="1">
    <citation type="submission" date="2016-06" db="UniProtKB">
        <authorList>
            <consortium name="WormBaseParasite"/>
        </authorList>
    </citation>
    <scope>IDENTIFICATION</scope>
</reference>
<dbReference type="EMBL" id="UYWY01021302">
    <property type="protein sequence ID" value="VDM43836.1"/>
    <property type="molecule type" value="Genomic_DNA"/>
</dbReference>
<evidence type="ECO:0000313" key="4">
    <source>
        <dbReference type="WBParaSite" id="TCNE_0001251501-mRNA-1"/>
    </source>
</evidence>
<reference evidence="2 3" key="2">
    <citation type="submission" date="2018-11" db="EMBL/GenBank/DDBJ databases">
        <authorList>
            <consortium name="Pathogen Informatics"/>
        </authorList>
    </citation>
    <scope>NUCLEOTIDE SEQUENCE [LARGE SCALE GENOMIC DNA]</scope>
</reference>
<accession>A0A183UVJ5</accession>